<protein>
    <recommendedName>
        <fullName evidence="2">isocitrate dehydrogenase (NAD(+))</fullName>
        <ecNumber evidence="2">1.1.1.41</ecNumber>
    </recommendedName>
    <alternativeName>
        <fullName evidence="6">Isocitric dehydrogenase subunit alpha</fullName>
    </alternativeName>
    <alternativeName>
        <fullName evidence="5">NAD(+)-specific ICDH subunit alpha</fullName>
    </alternativeName>
</protein>
<dbReference type="PANTHER" id="PTHR11835:SF34">
    <property type="entry name" value="ISOCITRATE DEHYDROGENASE [NAD] SUBUNIT ALPHA, MITOCHONDRIAL"/>
    <property type="match status" value="1"/>
</dbReference>
<keyword evidence="3" id="KW-0816">Tricarboxylic acid cycle</keyword>
<evidence type="ECO:0000259" key="7">
    <source>
        <dbReference type="PROSITE" id="PS50181"/>
    </source>
</evidence>
<dbReference type="PANTHER" id="PTHR11835">
    <property type="entry name" value="DECARBOXYLATING DEHYDROGENASES-ISOCITRATE, ISOPROPYLMALATE, TARTRATE"/>
    <property type="match status" value="1"/>
</dbReference>
<evidence type="ECO:0000256" key="4">
    <source>
        <dbReference type="ARBA" id="ARBA00023002"/>
    </source>
</evidence>
<dbReference type="GO" id="GO:0006102">
    <property type="term" value="P:isocitrate metabolic process"/>
    <property type="evidence" value="ECO:0007669"/>
    <property type="project" value="TreeGrafter"/>
</dbReference>
<evidence type="ECO:0000313" key="9">
    <source>
        <dbReference type="Proteomes" id="UP000663834"/>
    </source>
</evidence>
<dbReference type="AlphaFoldDB" id="A0A816EXB9"/>
<sequence length="455" mass="52951">MEGSLIQLNDLPDEILLIILKKLDNIEVLYSFIGVNKQLDQLVHGSIFTKCLTMGRRSTDSYYRLNGSVFERFCSQILPKIHHKVEWLNLESSTMKDILLCTSYPNLYGLGLYNINKEYAFHIFTEMHVRVECFVDSLYLLDGRFDQLQRLSVNIHKIASRQIIIDNKKQIPNLKLFSLHCRWATDKYSELIVPLLHRMFNLVELDLRLVMFDEKRFIDGYDLKYNIINHLLRLNKFVFNISSHLPLNDQISLSSNEDCQLSFKDVQDNKVISYVDYFSDCKRGQCHIYSYPYQGKRYQSITNNFSCVRAPVDFEDIPLSSNVANYEMFERGVMAVKRNGIALKGWFFENSIIEIYSTQLGNIASQNTTYFFYSKFDDLFCLQQKLIDGCREIAAEYSDIKFDIMIINNTCMQLVNRPTQFDVTVTTNLCGNMVSNVCTVLVTGSKYGEHDAIFQ</sequence>
<dbReference type="Pfam" id="PF00180">
    <property type="entry name" value="Iso_dh"/>
    <property type="match status" value="1"/>
</dbReference>
<evidence type="ECO:0000256" key="3">
    <source>
        <dbReference type="ARBA" id="ARBA00022532"/>
    </source>
</evidence>
<dbReference type="SUPFAM" id="SSF53659">
    <property type="entry name" value="Isocitrate/Isopropylmalate dehydrogenase-like"/>
    <property type="match status" value="1"/>
</dbReference>
<dbReference type="GO" id="GO:0006099">
    <property type="term" value="P:tricarboxylic acid cycle"/>
    <property type="evidence" value="ECO:0007669"/>
    <property type="project" value="UniProtKB-KW"/>
</dbReference>
<keyword evidence="4" id="KW-0560">Oxidoreductase</keyword>
<proteinExistence type="inferred from homology"/>
<evidence type="ECO:0000256" key="1">
    <source>
        <dbReference type="ARBA" id="ARBA00007769"/>
    </source>
</evidence>
<dbReference type="Proteomes" id="UP000663834">
    <property type="component" value="Unassembled WGS sequence"/>
</dbReference>
<accession>A0A816EXB9</accession>
<name>A0A816EXB9_9BILA</name>
<comment type="caution">
    <text evidence="8">The sequence shown here is derived from an EMBL/GenBank/DDBJ whole genome shotgun (WGS) entry which is preliminary data.</text>
</comment>
<dbReference type="Pfam" id="PF00646">
    <property type="entry name" value="F-box"/>
    <property type="match status" value="1"/>
</dbReference>
<dbReference type="GO" id="GO:0004449">
    <property type="term" value="F:isocitrate dehydrogenase (NAD+) activity"/>
    <property type="evidence" value="ECO:0007669"/>
    <property type="project" value="UniProtKB-EC"/>
</dbReference>
<gene>
    <name evidence="8" type="ORF">KQP761_LOCUS30134</name>
</gene>
<evidence type="ECO:0000256" key="6">
    <source>
        <dbReference type="ARBA" id="ARBA00042862"/>
    </source>
</evidence>
<dbReference type="PROSITE" id="PS50181">
    <property type="entry name" value="FBOX"/>
    <property type="match status" value="1"/>
</dbReference>
<comment type="similarity">
    <text evidence="1">Belongs to the isocitrate and isopropylmalate dehydrogenases family.</text>
</comment>
<reference evidence="8" key="1">
    <citation type="submission" date="2021-02" db="EMBL/GenBank/DDBJ databases">
        <authorList>
            <person name="Nowell W R."/>
        </authorList>
    </citation>
    <scope>NUCLEOTIDE SEQUENCE</scope>
</reference>
<dbReference type="EMBL" id="CAJNOW010016684">
    <property type="protein sequence ID" value="CAF1651780.1"/>
    <property type="molecule type" value="Genomic_DNA"/>
</dbReference>
<dbReference type="EC" id="1.1.1.41" evidence="2"/>
<dbReference type="InterPro" id="IPR001810">
    <property type="entry name" value="F-box_dom"/>
</dbReference>
<dbReference type="InterPro" id="IPR024084">
    <property type="entry name" value="IsoPropMal-DH-like_dom"/>
</dbReference>
<organism evidence="8 9">
    <name type="scientific">Rotaria magnacalcarata</name>
    <dbReference type="NCBI Taxonomy" id="392030"/>
    <lineage>
        <taxon>Eukaryota</taxon>
        <taxon>Metazoa</taxon>
        <taxon>Spiralia</taxon>
        <taxon>Gnathifera</taxon>
        <taxon>Rotifera</taxon>
        <taxon>Eurotatoria</taxon>
        <taxon>Bdelloidea</taxon>
        <taxon>Philodinida</taxon>
        <taxon>Philodinidae</taxon>
        <taxon>Rotaria</taxon>
    </lineage>
</organism>
<evidence type="ECO:0000256" key="5">
    <source>
        <dbReference type="ARBA" id="ARBA00042642"/>
    </source>
</evidence>
<evidence type="ECO:0000256" key="2">
    <source>
        <dbReference type="ARBA" id="ARBA00013012"/>
    </source>
</evidence>
<dbReference type="OrthoDB" id="10261637at2759"/>
<evidence type="ECO:0000313" key="8">
    <source>
        <dbReference type="EMBL" id="CAF1651780.1"/>
    </source>
</evidence>
<dbReference type="Gene3D" id="3.40.718.10">
    <property type="entry name" value="Isopropylmalate Dehydrogenase"/>
    <property type="match status" value="1"/>
</dbReference>
<feature type="domain" description="F-box" evidence="7">
    <location>
        <begin position="5"/>
        <end position="51"/>
    </location>
</feature>